<accession>A0A0E9VFJ5</accession>
<protein>
    <submittedName>
        <fullName evidence="1">Uncharacterized protein</fullName>
    </submittedName>
</protein>
<reference evidence="1" key="1">
    <citation type="submission" date="2014-11" db="EMBL/GenBank/DDBJ databases">
        <authorList>
            <person name="Amaro Gonzalez C."/>
        </authorList>
    </citation>
    <scope>NUCLEOTIDE SEQUENCE</scope>
</reference>
<proteinExistence type="predicted"/>
<dbReference type="AlphaFoldDB" id="A0A0E9VFJ5"/>
<reference evidence="1" key="2">
    <citation type="journal article" date="2015" name="Fish Shellfish Immunol.">
        <title>Early steps in the European eel (Anguilla anguilla)-Vibrio vulnificus interaction in the gills: Role of the RtxA13 toxin.</title>
        <authorList>
            <person name="Callol A."/>
            <person name="Pajuelo D."/>
            <person name="Ebbesson L."/>
            <person name="Teles M."/>
            <person name="MacKenzie S."/>
            <person name="Amaro C."/>
        </authorList>
    </citation>
    <scope>NUCLEOTIDE SEQUENCE</scope>
</reference>
<dbReference type="EMBL" id="GBXM01031816">
    <property type="protein sequence ID" value="JAH76761.1"/>
    <property type="molecule type" value="Transcribed_RNA"/>
</dbReference>
<name>A0A0E9VFJ5_ANGAN</name>
<evidence type="ECO:0000313" key="1">
    <source>
        <dbReference type="EMBL" id="JAH76761.1"/>
    </source>
</evidence>
<sequence>MDTALCKYLTLLDRVLFIYHILNKSE</sequence>
<organism evidence="1">
    <name type="scientific">Anguilla anguilla</name>
    <name type="common">European freshwater eel</name>
    <name type="synonym">Muraena anguilla</name>
    <dbReference type="NCBI Taxonomy" id="7936"/>
    <lineage>
        <taxon>Eukaryota</taxon>
        <taxon>Metazoa</taxon>
        <taxon>Chordata</taxon>
        <taxon>Craniata</taxon>
        <taxon>Vertebrata</taxon>
        <taxon>Euteleostomi</taxon>
        <taxon>Actinopterygii</taxon>
        <taxon>Neopterygii</taxon>
        <taxon>Teleostei</taxon>
        <taxon>Anguilliformes</taxon>
        <taxon>Anguillidae</taxon>
        <taxon>Anguilla</taxon>
    </lineage>
</organism>